<dbReference type="InterPro" id="IPR043502">
    <property type="entry name" value="DNA/RNA_pol_sf"/>
</dbReference>
<dbReference type="SUPFAM" id="SSF53098">
    <property type="entry name" value="Ribonuclease H-like"/>
    <property type="match status" value="1"/>
</dbReference>
<dbReference type="InterPro" id="IPR043128">
    <property type="entry name" value="Rev_trsase/Diguanyl_cyclase"/>
</dbReference>
<dbReference type="SUPFAM" id="SSF56672">
    <property type="entry name" value="DNA/RNA polymerases"/>
    <property type="match status" value="1"/>
</dbReference>
<organism evidence="3 4">
    <name type="scientific">Cannabis sativa</name>
    <name type="common">Hemp</name>
    <name type="synonym">Marijuana</name>
    <dbReference type="NCBI Taxonomy" id="3483"/>
    <lineage>
        <taxon>Eukaryota</taxon>
        <taxon>Viridiplantae</taxon>
        <taxon>Streptophyta</taxon>
        <taxon>Embryophyta</taxon>
        <taxon>Tracheophyta</taxon>
        <taxon>Spermatophyta</taxon>
        <taxon>Magnoliopsida</taxon>
        <taxon>eudicotyledons</taxon>
        <taxon>Gunneridae</taxon>
        <taxon>Pentapetalae</taxon>
        <taxon>rosids</taxon>
        <taxon>fabids</taxon>
        <taxon>Rosales</taxon>
        <taxon>Cannabaceae</taxon>
        <taxon>Cannabis</taxon>
    </lineage>
</organism>
<proteinExistence type="predicted"/>
<dbReference type="GO" id="GO:0015074">
    <property type="term" value="P:DNA integration"/>
    <property type="evidence" value="ECO:0007669"/>
    <property type="project" value="InterPro"/>
</dbReference>
<dbReference type="InterPro" id="IPR001584">
    <property type="entry name" value="Integrase_cat-core"/>
</dbReference>
<dbReference type="PANTHER" id="PTHR37984:SF5">
    <property type="entry name" value="PROTEIN NYNRIN-LIKE"/>
    <property type="match status" value="1"/>
</dbReference>
<feature type="compositionally biased region" description="Polar residues" evidence="1">
    <location>
        <begin position="67"/>
        <end position="86"/>
    </location>
</feature>
<dbReference type="InterPro" id="IPR036397">
    <property type="entry name" value="RNaseH_sf"/>
</dbReference>
<dbReference type="PANTHER" id="PTHR37984">
    <property type="entry name" value="PROTEIN CBG26694"/>
    <property type="match status" value="1"/>
</dbReference>
<dbReference type="Gramene" id="evm.model.08.1191">
    <property type="protein sequence ID" value="cds.evm.model.08.1191"/>
    <property type="gene ID" value="evm.TU.08.1191"/>
</dbReference>
<sequence>MVNKMFTKQLGLTMEAYIDDMLVKSKDGANHVDHLRECFQILLAHSMKLNPTKSFSLSDAEKVPRPSNATTRGRSQPGSNRSISSDRTTRTIRDIQKLTGKIVALGRFISKLSHRSLPFYDLLRGNRKFDLDEKCKLALEALKKYLTSPDPFKASRETLLSHLSLSKCMQVRYCHIDKKTLAVPNAIQSRVMASFPLKRVLYKREVGGSSNVEGSEWELSAHPMENDRAIYKVRFSNYQQRPDSGFDPRDKAVKEMGPRDISRSDSRLIVHKSKEILKLRSENEAGSSSPPHSRGRYHLTLFENLVFVEEEIKLPLKLGRTRSKAWRRPILKYLKDDKLPQNPSGEKNAGHVRMQSKGYSWPDREDSSTHFRWRLRKVSKTCSSILSPVAGPFGLPQEIVADNGPQFINNKFRSFCERWKIKLIFSTPGYPQSNGQAESSNKVIINNIKKRLESAKGRWAQELLSAYFRANRVKRRQHFPRALQVVAASRERREPCRMQNYYSAVAKQYNKKVRPRNFLPGELVLRKVFQNTEEARAGKLSTNWEGRLEMISRRDTGA</sequence>
<dbReference type="GO" id="GO:0003676">
    <property type="term" value="F:nucleic acid binding"/>
    <property type="evidence" value="ECO:0007669"/>
    <property type="project" value="InterPro"/>
</dbReference>
<dbReference type="EMBL" id="UZAU01000705">
    <property type="status" value="NOT_ANNOTATED_CDS"/>
    <property type="molecule type" value="Genomic_DNA"/>
</dbReference>
<keyword evidence="4" id="KW-1185">Reference proteome</keyword>
<dbReference type="Gene3D" id="3.30.420.10">
    <property type="entry name" value="Ribonuclease H-like superfamily/Ribonuclease H"/>
    <property type="match status" value="1"/>
</dbReference>
<dbReference type="AlphaFoldDB" id="A0A803Q7W8"/>
<feature type="domain" description="Integrase catalytic" evidence="2">
    <location>
        <begin position="394"/>
        <end position="503"/>
    </location>
</feature>
<dbReference type="PROSITE" id="PS50994">
    <property type="entry name" value="INTEGRASE"/>
    <property type="match status" value="1"/>
</dbReference>
<accession>A0A803Q7W8</accession>
<evidence type="ECO:0000256" key="1">
    <source>
        <dbReference type="SAM" id="MobiDB-lite"/>
    </source>
</evidence>
<protein>
    <recommendedName>
        <fullName evidence="2">Integrase catalytic domain-containing protein</fullName>
    </recommendedName>
</protein>
<dbReference type="InterPro" id="IPR050951">
    <property type="entry name" value="Retrovirus_Pol_polyprotein"/>
</dbReference>
<evidence type="ECO:0000313" key="4">
    <source>
        <dbReference type="Proteomes" id="UP000596661"/>
    </source>
</evidence>
<dbReference type="Proteomes" id="UP000596661">
    <property type="component" value="Chromosome 8"/>
</dbReference>
<dbReference type="OMA" id="PMENDRA"/>
<name>A0A803Q7W8_CANSA</name>
<feature type="region of interest" description="Disordered" evidence="1">
    <location>
        <begin position="55"/>
        <end position="90"/>
    </location>
</feature>
<evidence type="ECO:0000259" key="2">
    <source>
        <dbReference type="PROSITE" id="PS50994"/>
    </source>
</evidence>
<reference evidence="3" key="2">
    <citation type="submission" date="2021-03" db="UniProtKB">
        <authorList>
            <consortium name="EnsemblPlants"/>
        </authorList>
    </citation>
    <scope>IDENTIFICATION</scope>
</reference>
<evidence type="ECO:0000313" key="3">
    <source>
        <dbReference type="EnsemblPlants" id="cds.evm.model.08.1191"/>
    </source>
</evidence>
<dbReference type="EnsemblPlants" id="evm.model.08.1191">
    <property type="protein sequence ID" value="cds.evm.model.08.1191"/>
    <property type="gene ID" value="evm.TU.08.1191"/>
</dbReference>
<dbReference type="InterPro" id="IPR012337">
    <property type="entry name" value="RNaseH-like_sf"/>
</dbReference>
<reference evidence="3" key="1">
    <citation type="submission" date="2018-11" db="EMBL/GenBank/DDBJ databases">
        <authorList>
            <person name="Grassa J C."/>
        </authorList>
    </citation>
    <scope>NUCLEOTIDE SEQUENCE [LARGE SCALE GENOMIC DNA]</scope>
</reference>
<dbReference type="Gene3D" id="3.30.70.270">
    <property type="match status" value="2"/>
</dbReference>